<evidence type="ECO:0000313" key="3">
    <source>
        <dbReference type="Proteomes" id="UP000749646"/>
    </source>
</evidence>
<dbReference type="Proteomes" id="UP000749646">
    <property type="component" value="Unassembled WGS sequence"/>
</dbReference>
<feature type="compositionally biased region" description="Polar residues" evidence="1">
    <location>
        <begin position="118"/>
        <end position="130"/>
    </location>
</feature>
<keyword evidence="3" id="KW-1185">Reference proteome</keyword>
<sequence length="137" mass="15093">MLDEVALARSRRLVDDQVKTVRVNGALECSNSFCPAFRVGYTLRPRDAQAAVNIGIAGLSALGLDTTEDSSNNPTKDKSPVDLVDDTDEKANIRKPFKIKEPIAPFRSYLRPHERQRNSAGSSTRIQHLQNDAMGTP</sequence>
<evidence type="ECO:0000313" key="2">
    <source>
        <dbReference type="EMBL" id="KAF9987146.1"/>
    </source>
</evidence>
<accession>A0A9P6MB92</accession>
<dbReference type="OrthoDB" id="2440420at2759"/>
<protein>
    <submittedName>
        <fullName evidence="2">Uncharacterized protein</fullName>
    </submittedName>
</protein>
<name>A0A9P6MB92_9FUNG</name>
<dbReference type="AlphaFoldDB" id="A0A9P6MB92"/>
<organism evidence="2 3">
    <name type="scientific">Modicella reniformis</name>
    <dbReference type="NCBI Taxonomy" id="1440133"/>
    <lineage>
        <taxon>Eukaryota</taxon>
        <taxon>Fungi</taxon>
        <taxon>Fungi incertae sedis</taxon>
        <taxon>Mucoromycota</taxon>
        <taxon>Mortierellomycotina</taxon>
        <taxon>Mortierellomycetes</taxon>
        <taxon>Mortierellales</taxon>
        <taxon>Mortierellaceae</taxon>
        <taxon>Modicella</taxon>
    </lineage>
</organism>
<comment type="caution">
    <text evidence="2">The sequence shown here is derived from an EMBL/GenBank/DDBJ whole genome shotgun (WGS) entry which is preliminary data.</text>
</comment>
<feature type="region of interest" description="Disordered" evidence="1">
    <location>
        <begin position="64"/>
        <end position="137"/>
    </location>
</feature>
<dbReference type="EMBL" id="JAAAHW010003190">
    <property type="protein sequence ID" value="KAF9987146.1"/>
    <property type="molecule type" value="Genomic_DNA"/>
</dbReference>
<evidence type="ECO:0000256" key="1">
    <source>
        <dbReference type="SAM" id="MobiDB-lite"/>
    </source>
</evidence>
<gene>
    <name evidence="2" type="ORF">BGZ65_004884</name>
</gene>
<reference evidence="2" key="1">
    <citation type="journal article" date="2020" name="Fungal Divers.">
        <title>Resolving the Mortierellaceae phylogeny through synthesis of multi-gene phylogenetics and phylogenomics.</title>
        <authorList>
            <person name="Vandepol N."/>
            <person name="Liber J."/>
            <person name="Desiro A."/>
            <person name="Na H."/>
            <person name="Kennedy M."/>
            <person name="Barry K."/>
            <person name="Grigoriev I.V."/>
            <person name="Miller A.N."/>
            <person name="O'Donnell K."/>
            <person name="Stajich J.E."/>
            <person name="Bonito G."/>
        </authorList>
    </citation>
    <scope>NUCLEOTIDE SEQUENCE</scope>
    <source>
        <strain evidence="2">MES-2147</strain>
    </source>
</reference>
<proteinExistence type="predicted"/>